<dbReference type="Proteomes" id="UP000316330">
    <property type="component" value="Unassembled WGS sequence"/>
</dbReference>
<evidence type="ECO:0000313" key="1">
    <source>
        <dbReference type="EMBL" id="TVX94895.1"/>
    </source>
</evidence>
<comment type="caution">
    <text evidence="1">The sequence shown here is derived from an EMBL/GenBank/DDBJ whole genome shotgun (WGS) entry which is preliminary data.</text>
</comment>
<organism evidence="1 2">
    <name type="scientific">Cohnella terricola</name>
    <dbReference type="NCBI Taxonomy" id="1289167"/>
    <lineage>
        <taxon>Bacteria</taxon>
        <taxon>Bacillati</taxon>
        <taxon>Bacillota</taxon>
        <taxon>Bacilli</taxon>
        <taxon>Bacillales</taxon>
        <taxon>Paenibacillaceae</taxon>
        <taxon>Cohnella</taxon>
    </lineage>
</organism>
<keyword evidence="2" id="KW-1185">Reference proteome</keyword>
<dbReference type="EMBL" id="VNJJ01000028">
    <property type="protein sequence ID" value="TVX94895.1"/>
    <property type="molecule type" value="Genomic_DNA"/>
</dbReference>
<accession>A0A559J4S6</accession>
<proteinExistence type="predicted"/>
<dbReference type="OrthoDB" id="2468458at2"/>
<reference evidence="1 2" key="1">
    <citation type="submission" date="2019-07" db="EMBL/GenBank/DDBJ databases">
        <authorList>
            <person name="Kim J."/>
        </authorList>
    </citation>
    <scope>NUCLEOTIDE SEQUENCE [LARGE SCALE GENOMIC DNA]</scope>
    <source>
        <strain evidence="1 2">G13</strain>
    </source>
</reference>
<protein>
    <submittedName>
        <fullName evidence="1">Uncharacterized protein</fullName>
    </submittedName>
</protein>
<dbReference type="AlphaFoldDB" id="A0A559J4S6"/>
<name>A0A559J4S6_9BACL</name>
<gene>
    <name evidence="1" type="ORF">FPZ45_24605</name>
</gene>
<evidence type="ECO:0000313" key="2">
    <source>
        <dbReference type="Proteomes" id="UP000316330"/>
    </source>
</evidence>
<sequence length="66" mass="7337">MDINKKEPTEAEYAVLYNAVDDFCEKGNTDIACPRCGKKLVFQGNSTSFIISCEDRGCIELSERGL</sequence>
<dbReference type="RefSeq" id="WP_144707308.1">
    <property type="nucleotide sequence ID" value="NZ_VNJJ01000028.1"/>
</dbReference>